<evidence type="ECO:0000259" key="2">
    <source>
        <dbReference type="Pfam" id="PF00535"/>
    </source>
</evidence>
<dbReference type="PANTHER" id="PTHR43685">
    <property type="entry name" value="GLYCOSYLTRANSFERASE"/>
    <property type="match status" value="1"/>
</dbReference>
<dbReference type="SUPFAM" id="SSF53448">
    <property type="entry name" value="Nucleotide-diphospho-sugar transferases"/>
    <property type="match status" value="1"/>
</dbReference>
<dbReference type="PANTHER" id="PTHR43685:SF2">
    <property type="entry name" value="GLYCOSYLTRANSFERASE 2-LIKE DOMAIN-CONTAINING PROTEIN"/>
    <property type="match status" value="1"/>
</dbReference>
<feature type="domain" description="Glycosyltransferase 2-like" evidence="2">
    <location>
        <begin position="38"/>
        <end position="149"/>
    </location>
</feature>
<dbReference type="InterPro" id="IPR001173">
    <property type="entry name" value="Glyco_trans_2-like"/>
</dbReference>
<dbReference type="EMBL" id="POUA01000104">
    <property type="protein sequence ID" value="PZG45682.1"/>
    <property type="molecule type" value="Genomic_DNA"/>
</dbReference>
<organism evidence="3 4">
    <name type="scientific">Spongiactinospora gelatinilytica</name>
    <dbReference type="NCBI Taxonomy" id="2666298"/>
    <lineage>
        <taxon>Bacteria</taxon>
        <taxon>Bacillati</taxon>
        <taxon>Actinomycetota</taxon>
        <taxon>Actinomycetes</taxon>
        <taxon>Streptosporangiales</taxon>
        <taxon>Streptosporangiaceae</taxon>
        <taxon>Spongiactinospora</taxon>
    </lineage>
</organism>
<name>A0A2W2GCX7_9ACTN</name>
<keyword evidence="4" id="KW-1185">Reference proteome</keyword>
<dbReference type="GO" id="GO:0016740">
    <property type="term" value="F:transferase activity"/>
    <property type="evidence" value="ECO:0007669"/>
    <property type="project" value="UniProtKB-KW"/>
</dbReference>
<feature type="compositionally biased region" description="Basic and acidic residues" evidence="1">
    <location>
        <begin position="1"/>
        <end position="20"/>
    </location>
</feature>
<feature type="region of interest" description="Disordered" evidence="1">
    <location>
        <begin position="475"/>
        <end position="525"/>
    </location>
</feature>
<dbReference type="RefSeq" id="WP_111168141.1">
    <property type="nucleotide sequence ID" value="NZ_POUA01000104.1"/>
</dbReference>
<gene>
    <name evidence="3" type="ORF">C1I98_15320</name>
</gene>
<evidence type="ECO:0000313" key="4">
    <source>
        <dbReference type="Proteomes" id="UP000248544"/>
    </source>
</evidence>
<evidence type="ECO:0000313" key="3">
    <source>
        <dbReference type="EMBL" id="PZG45682.1"/>
    </source>
</evidence>
<dbReference type="Pfam" id="PF00535">
    <property type="entry name" value="Glycos_transf_2"/>
    <property type="match status" value="1"/>
</dbReference>
<reference evidence="3 4" key="1">
    <citation type="submission" date="2018-01" db="EMBL/GenBank/DDBJ databases">
        <title>Draft genome sequence of Sphaerisporangium sp. 7K107.</title>
        <authorList>
            <person name="Sahin N."/>
            <person name="Saygin H."/>
            <person name="Ay H."/>
        </authorList>
    </citation>
    <scope>NUCLEOTIDE SEQUENCE [LARGE SCALE GENOMIC DNA]</scope>
    <source>
        <strain evidence="3 4">7K107</strain>
    </source>
</reference>
<keyword evidence="3" id="KW-0808">Transferase</keyword>
<accession>A0A2W2GCX7</accession>
<dbReference type="Proteomes" id="UP000248544">
    <property type="component" value="Unassembled WGS sequence"/>
</dbReference>
<evidence type="ECO:0000256" key="1">
    <source>
        <dbReference type="SAM" id="MobiDB-lite"/>
    </source>
</evidence>
<dbReference type="InterPro" id="IPR029044">
    <property type="entry name" value="Nucleotide-diphossugar_trans"/>
</dbReference>
<feature type="region of interest" description="Disordered" evidence="1">
    <location>
        <begin position="1"/>
        <end position="29"/>
    </location>
</feature>
<proteinExistence type="predicted"/>
<protein>
    <submittedName>
        <fullName evidence="3">Glycosyl transferase</fullName>
    </submittedName>
</protein>
<feature type="compositionally biased region" description="Low complexity" evidence="1">
    <location>
        <begin position="488"/>
        <end position="517"/>
    </location>
</feature>
<dbReference type="AlphaFoldDB" id="A0A2W2GCX7"/>
<sequence>MTGEHHGAPGDRPRIRRNDHSPLTPPGLGAFTPSLPVSVVIPAHGGQSRLDLTLAALAAQTYPAHLLEVIMVDDGSDPPLRLPEIAPPGTRIVTADPSGWGIGHAVNTGAAVAEGTLLQRLDADMVVCREHIEALARWHHLTDYAVTIGYKRFLAEPEGLSAARVRDGVSGGGLGTLFDLAAAVPSSTEATIERLDGLRASRNPYHCCTGPTLCLHRELFRAAGGIDAGVPRGEDTEFAYRLAQAGAVFVPDPLAQAVHLGLPAQKLERDLAVRVVSPYLAQRIPLRRDLRKDAGRRWRVQYVEVVLEVGGAAEETVRAAVGAALTGSVGDVVVTVVAPWSRLTGVRRPVLRDPDLDLRLMSEHFAGDDRVRLADTVPPSPAPIPFRYTGPVEAPLGRDTLRLMIEAMQEHRPGLVLVDLPSGGTARLERTEALSRALLLANPGVPLGELATAGRLAADHRDELIEATHGVVKGEHADFWPAPKKKPATPAAEPRKPAQAAPAQPSRPRSVSLLGRLTGRGRSGD</sequence>
<comment type="caution">
    <text evidence="3">The sequence shown here is derived from an EMBL/GenBank/DDBJ whole genome shotgun (WGS) entry which is preliminary data.</text>
</comment>
<dbReference type="InterPro" id="IPR050834">
    <property type="entry name" value="Glycosyltransf_2"/>
</dbReference>
<dbReference type="Gene3D" id="3.90.550.10">
    <property type="entry name" value="Spore Coat Polysaccharide Biosynthesis Protein SpsA, Chain A"/>
    <property type="match status" value="1"/>
</dbReference>